<evidence type="ECO:0000256" key="2">
    <source>
        <dbReference type="ARBA" id="ARBA00022676"/>
    </source>
</evidence>
<dbReference type="SUPFAM" id="SSF53448">
    <property type="entry name" value="Nucleotide-diphospho-sugar transferases"/>
    <property type="match status" value="1"/>
</dbReference>
<name>A0ABP3V3W2_9FLAO</name>
<dbReference type="InterPro" id="IPR029044">
    <property type="entry name" value="Nucleotide-diphossugar_trans"/>
</dbReference>
<comment type="similarity">
    <text evidence="1">Belongs to the glycosyltransferase 2 family.</text>
</comment>
<accession>A0ABP3V3W2</accession>
<organism evidence="5 6">
    <name type="scientific">Gaetbulibacter jejuensis</name>
    <dbReference type="NCBI Taxonomy" id="584607"/>
    <lineage>
        <taxon>Bacteria</taxon>
        <taxon>Pseudomonadati</taxon>
        <taxon>Bacteroidota</taxon>
        <taxon>Flavobacteriia</taxon>
        <taxon>Flavobacteriales</taxon>
        <taxon>Flavobacteriaceae</taxon>
        <taxon>Gaetbulibacter</taxon>
    </lineage>
</organism>
<dbReference type="Gene3D" id="3.90.550.10">
    <property type="entry name" value="Spore Coat Polysaccharide Biosynthesis Protein SpsA, Chain A"/>
    <property type="match status" value="1"/>
</dbReference>
<feature type="domain" description="Glycosyltransferase 2-like" evidence="4">
    <location>
        <begin position="8"/>
        <end position="134"/>
    </location>
</feature>
<evidence type="ECO:0000256" key="3">
    <source>
        <dbReference type="ARBA" id="ARBA00022679"/>
    </source>
</evidence>
<evidence type="ECO:0000313" key="6">
    <source>
        <dbReference type="Proteomes" id="UP001500736"/>
    </source>
</evidence>
<keyword evidence="6" id="KW-1185">Reference proteome</keyword>
<keyword evidence="3" id="KW-0808">Transferase</keyword>
<dbReference type="InterPro" id="IPR001173">
    <property type="entry name" value="Glyco_trans_2-like"/>
</dbReference>
<evidence type="ECO:0000256" key="1">
    <source>
        <dbReference type="ARBA" id="ARBA00006739"/>
    </source>
</evidence>
<evidence type="ECO:0000313" key="5">
    <source>
        <dbReference type="EMBL" id="GAA0747872.1"/>
    </source>
</evidence>
<keyword evidence="2" id="KW-0328">Glycosyltransferase</keyword>
<dbReference type="Pfam" id="PF00535">
    <property type="entry name" value="Glycos_transf_2"/>
    <property type="match status" value="1"/>
</dbReference>
<dbReference type="Proteomes" id="UP001500736">
    <property type="component" value="Unassembled WGS sequence"/>
</dbReference>
<comment type="caution">
    <text evidence="5">The sequence shown here is derived from an EMBL/GenBank/DDBJ whole genome shotgun (WGS) entry which is preliminary data.</text>
</comment>
<reference evidence="6" key="1">
    <citation type="journal article" date="2019" name="Int. J. Syst. Evol. Microbiol.">
        <title>The Global Catalogue of Microorganisms (GCM) 10K type strain sequencing project: providing services to taxonomists for standard genome sequencing and annotation.</title>
        <authorList>
            <consortium name="The Broad Institute Genomics Platform"/>
            <consortium name="The Broad Institute Genome Sequencing Center for Infectious Disease"/>
            <person name="Wu L."/>
            <person name="Ma J."/>
        </authorList>
    </citation>
    <scope>NUCLEOTIDE SEQUENCE [LARGE SCALE GENOMIC DNA]</scope>
    <source>
        <strain evidence="6">JCM 15976</strain>
    </source>
</reference>
<dbReference type="RefSeq" id="WP_343798883.1">
    <property type="nucleotide sequence ID" value="NZ_BAAAGF010000004.1"/>
</dbReference>
<dbReference type="InterPro" id="IPR050834">
    <property type="entry name" value="Glycosyltransf_2"/>
</dbReference>
<evidence type="ECO:0000259" key="4">
    <source>
        <dbReference type="Pfam" id="PF00535"/>
    </source>
</evidence>
<proteinExistence type="inferred from homology"/>
<gene>
    <name evidence="5" type="ORF">GCM10009431_25750</name>
</gene>
<dbReference type="PANTHER" id="PTHR43685:SF5">
    <property type="entry name" value="GLYCOSYLTRANSFERASE EPSE-RELATED"/>
    <property type="match status" value="1"/>
</dbReference>
<sequence>MKDKPLVSVILPTYNGAECIAEAIQSVLDQTYPNIELIVVDDGSTDGTKAIVESFSDKGVQFVAKPKNSGIADSLNVGILQAKGQYFARMDDDDVCMPERLMAQVEFLEQHPDVVVCATNDQNKGGDRPYLTDTELKIGLLFRNVIIHASVMMPMEVIKKYMYTVDMVPSEDYDLWSRLLNEGKFYKLEAPLMFIRYSADGQTATRRHEQLHLNVGIFKRIARCYGFNWDEAYESAVFKYIGHDYSMPAYTLLKLIEWFEQLLTQNNIKGMFPKSTFENELRYQENTFVTKYFYNRTLKDKIMPFIKLPLRLKLQVVKFYLNKHNA</sequence>
<dbReference type="EMBL" id="BAAAGF010000004">
    <property type="protein sequence ID" value="GAA0747872.1"/>
    <property type="molecule type" value="Genomic_DNA"/>
</dbReference>
<protein>
    <recommendedName>
        <fullName evidence="4">Glycosyltransferase 2-like domain-containing protein</fullName>
    </recommendedName>
</protein>
<dbReference type="PANTHER" id="PTHR43685">
    <property type="entry name" value="GLYCOSYLTRANSFERASE"/>
    <property type="match status" value="1"/>
</dbReference>